<dbReference type="Pfam" id="PF13406">
    <property type="entry name" value="SLT_2"/>
    <property type="match status" value="1"/>
</dbReference>
<feature type="domain" description="Transglycosylase SLT" evidence="2">
    <location>
        <begin position="62"/>
        <end position="291"/>
    </location>
</feature>
<dbReference type="PANTHER" id="PTHR30163:SF9">
    <property type="entry name" value="MEMBRANE-BOUND LYTIC MUREIN TRANSGLYCOSYLASE B"/>
    <property type="match status" value="1"/>
</dbReference>
<dbReference type="AlphaFoldDB" id="F8AB72"/>
<proteinExistence type="predicted"/>
<dbReference type="GO" id="GO:0009253">
    <property type="term" value="P:peptidoglycan catabolic process"/>
    <property type="evidence" value="ECO:0007669"/>
    <property type="project" value="TreeGrafter"/>
</dbReference>
<name>F8AB72_THEID</name>
<reference evidence="4" key="1">
    <citation type="submission" date="2011-04" db="EMBL/GenBank/DDBJ databases">
        <title>The complete genome of Thermodesulfatator indicus DSM 15286.</title>
        <authorList>
            <person name="Lucas S."/>
            <person name="Copeland A."/>
            <person name="Lapidus A."/>
            <person name="Bruce D."/>
            <person name="Goodwin L."/>
            <person name="Pitluck S."/>
            <person name="Peters L."/>
            <person name="Kyrpides N."/>
            <person name="Mavromatis K."/>
            <person name="Pagani I."/>
            <person name="Ivanova N."/>
            <person name="Saunders L."/>
            <person name="Detter J.C."/>
            <person name="Tapia R."/>
            <person name="Han C."/>
            <person name="Land M."/>
            <person name="Hauser L."/>
            <person name="Markowitz V."/>
            <person name="Cheng J.-F."/>
            <person name="Hugenholtz P."/>
            <person name="Woyke T."/>
            <person name="Wu D."/>
            <person name="Spring S."/>
            <person name="Schroeder M."/>
            <person name="Brambilla E."/>
            <person name="Klenk H.-P."/>
            <person name="Eisen J.A."/>
        </authorList>
    </citation>
    <scope>NUCLEOTIDE SEQUENCE [LARGE SCALE GENOMIC DNA]</scope>
    <source>
        <strain evidence="4">DSM 15286 / JCM 11887 / CIR29812</strain>
    </source>
</reference>
<dbReference type="CDD" id="cd13399">
    <property type="entry name" value="Slt35-like"/>
    <property type="match status" value="1"/>
</dbReference>
<dbReference type="InParanoid" id="F8AB72"/>
<dbReference type="InterPro" id="IPR043426">
    <property type="entry name" value="MltB-like"/>
</dbReference>
<feature type="transmembrane region" description="Helical" evidence="1">
    <location>
        <begin position="38"/>
        <end position="60"/>
    </location>
</feature>
<dbReference type="PATRIC" id="fig|667014.3.peg.1718"/>
<dbReference type="Gene3D" id="1.10.8.350">
    <property type="entry name" value="Bacterial muramidase"/>
    <property type="match status" value="1"/>
</dbReference>
<protein>
    <submittedName>
        <fullName evidence="3">Membrane-bound lytic murein transglycosylase B</fullName>
    </submittedName>
</protein>
<dbReference type="eggNOG" id="COG2951">
    <property type="taxonomic scope" value="Bacteria"/>
</dbReference>
<dbReference type="PaxDb" id="667014-Thein_1669"/>
<evidence type="ECO:0000259" key="2">
    <source>
        <dbReference type="Pfam" id="PF13406"/>
    </source>
</evidence>
<dbReference type="STRING" id="667014.Thein_1669"/>
<keyword evidence="4" id="KW-1185">Reference proteome</keyword>
<dbReference type="SUPFAM" id="SSF53955">
    <property type="entry name" value="Lysozyme-like"/>
    <property type="match status" value="1"/>
</dbReference>
<dbReference type="GO" id="GO:0008933">
    <property type="term" value="F:peptidoglycan lytic transglycosylase activity"/>
    <property type="evidence" value="ECO:0007669"/>
    <property type="project" value="TreeGrafter"/>
</dbReference>
<keyword evidence="1" id="KW-1133">Transmembrane helix</keyword>
<keyword evidence="1" id="KW-0472">Membrane</keyword>
<dbReference type="HOGENOM" id="CLU_035402_2_1_0"/>
<dbReference type="EMBL" id="CP002683">
    <property type="protein sequence ID" value="AEH45528.1"/>
    <property type="molecule type" value="Genomic_DNA"/>
</dbReference>
<reference evidence="3 4" key="2">
    <citation type="journal article" date="2012" name="Stand. Genomic Sci.">
        <title>Complete genome sequence of the thermophilic sulfate-reducing ocean bacterium Thermodesulfatator indicus type strain (CIR29812(T)).</title>
        <authorList>
            <person name="Anderson I."/>
            <person name="Saunders E."/>
            <person name="Lapidus A."/>
            <person name="Nolan M."/>
            <person name="Lucas S."/>
            <person name="Tice H."/>
            <person name="Del Rio T.G."/>
            <person name="Cheng J.F."/>
            <person name="Han C."/>
            <person name="Tapia R."/>
            <person name="Goodwin L.A."/>
            <person name="Pitluck S."/>
            <person name="Liolios K."/>
            <person name="Mavromatis K."/>
            <person name="Pagani I."/>
            <person name="Ivanova N."/>
            <person name="Mikhailova N."/>
            <person name="Pati A."/>
            <person name="Chen A."/>
            <person name="Palaniappan K."/>
            <person name="Land M."/>
            <person name="Hauser L."/>
            <person name="Jeffries C.D."/>
            <person name="Chang Y.J."/>
            <person name="Brambilla E.M."/>
            <person name="Rohde M."/>
            <person name="Spring S."/>
            <person name="Goker M."/>
            <person name="Detter J.C."/>
            <person name="Woyke T."/>
            <person name="Bristow J."/>
            <person name="Eisen J.A."/>
            <person name="Markowitz V."/>
            <person name="Hugenholtz P."/>
            <person name="Kyrpides N.C."/>
            <person name="Klenk H.P."/>
        </authorList>
    </citation>
    <scope>NUCLEOTIDE SEQUENCE [LARGE SCALE GENOMIC DNA]</scope>
    <source>
        <strain evidence="4">DSM 15286 / JCM 11887 / CIR29812</strain>
    </source>
</reference>
<dbReference type="RefSeq" id="WP_013908269.1">
    <property type="nucleotide sequence ID" value="NC_015681.1"/>
</dbReference>
<keyword evidence="1" id="KW-0812">Transmembrane</keyword>
<dbReference type="InterPro" id="IPR031304">
    <property type="entry name" value="SLT_2"/>
</dbReference>
<dbReference type="InterPro" id="IPR023346">
    <property type="entry name" value="Lysozyme-like_dom_sf"/>
</dbReference>
<sequence>MKLLPTNRSNIFFRIHILNSLQKANFVVSFGTKLRSKYLMICYFWLVLSVFFTAGSAWAVNFESLKQRLIADGLSPTYVEEIFSRPEVKFLPQIMPRKLLHDEYKLNYAQFLEPERVARAQKFLKANYELLSSLEKHFGVPKEVIVAIFLVETDLGRYTGKYETFNVLASMAIASDWEEVKSFLPENLSPEEEKRLKAFMKRRSKWAYKELVALLRYSSNHNVDPLSIKGSVFGAFGLPQFVPSSLLFYGYDWNKDGKIDLFNLEDALASIANYLARHGWGKAKDYQAQLKVIMTYNKSRPYAETVLSLAKKLKDASG</sequence>
<accession>F8AB72</accession>
<gene>
    <name evidence="3" type="ordered locus">Thein_1669</name>
</gene>
<evidence type="ECO:0000313" key="4">
    <source>
        <dbReference type="Proteomes" id="UP000006793"/>
    </source>
</evidence>
<dbReference type="Proteomes" id="UP000006793">
    <property type="component" value="Chromosome"/>
</dbReference>
<dbReference type="OrthoDB" id="9772911at2"/>
<organism evidence="3 4">
    <name type="scientific">Thermodesulfatator indicus (strain DSM 15286 / JCM 11887 / CIR29812)</name>
    <dbReference type="NCBI Taxonomy" id="667014"/>
    <lineage>
        <taxon>Bacteria</taxon>
        <taxon>Pseudomonadati</taxon>
        <taxon>Thermodesulfobacteriota</taxon>
        <taxon>Thermodesulfobacteria</taxon>
        <taxon>Thermodesulfobacteriales</taxon>
        <taxon>Thermodesulfatatoraceae</taxon>
        <taxon>Thermodesulfatator</taxon>
    </lineage>
</organism>
<evidence type="ECO:0000313" key="3">
    <source>
        <dbReference type="EMBL" id="AEH45528.1"/>
    </source>
</evidence>
<dbReference type="KEGG" id="tid:Thein_1669"/>
<evidence type="ECO:0000256" key="1">
    <source>
        <dbReference type="SAM" id="Phobius"/>
    </source>
</evidence>
<dbReference type="PANTHER" id="PTHR30163">
    <property type="entry name" value="MEMBRANE-BOUND LYTIC MUREIN TRANSGLYCOSYLASE B"/>
    <property type="match status" value="1"/>
</dbReference>